<dbReference type="Proteomes" id="UP000814140">
    <property type="component" value="Unassembled WGS sequence"/>
</dbReference>
<organism evidence="1 2">
    <name type="scientific">Artomyces pyxidatus</name>
    <dbReference type="NCBI Taxonomy" id="48021"/>
    <lineage>
        <taxon>Eukaryota</taxon>
        <taxon>Fungi</taxon>
        <taxon>Dikarya</taxon>
        <taxon>Basidiomycota</taxon>
        <taxon>Agaricomycotina</taxon>
        <taxon>Agaricomycetes</taxon>
        <taxon>Russulales</taxon>
        <taxon>Auriscalpiaceae</taxon>
        <taxon>Artomyces</taxon>
    </lineage>
</organism>
<accession>A0ACB8TEC9</accession>
<evidence type="ECO:0000313" key="1">
    <source>
        <dbReference type="EMBL" id="KAI0066777.1"/>
    </source>
</evidence>
<protein>
    <submittedName>
        <fullName evidence="1">Uncharacterized protein</fullName>
    </submittedName>
</protein>
<sequence>MVMSGYFQDCGCRFCRVFPRSGWSLFATSPRWSVDAVAACLCNDDSICITPKIPAPFDIMCLELCMQLNFREFARLSHARARPFFPHWNIFAMKCFHLHDTSSTRQHSALSFRSLSSRRAKGCTKQKTLPHTAHILEPTRHVSMRILLFIAAQRISSPCTR</sequence>
<reference evidence="1" key="2">
    <citation type="journal article" date="2022" name="New Phytol.">
        <title>Evolutionary transition to the ectomycorrhizal habit in the genomes of a hyperdiverse lineage of mushroom-forming fungi.</title>
        <authorList>
            <person name="Looney B."/>
            <person name="Miyauchi S."/>
            <person name="Morin E."/>
            <person name="Drula E."/>
            <person name="Courty P.E."/>
            <person name="Kohler A."/>
            <person name="Kuo A."/>
            <person name="LaButti K."/>
            <person name="Pangilinan J."/>
            <person name="Lipzen A."/>
            <person name="Riley R."/>
            <person name="Andreopoulos W."/>
            <person name="He G."/>
            <person name="Johnson J."/>
            <person name="Nolan M."/>
            <person name="Tritt A."/>
            <person name="Barry K.W."/>
            <person name="Grigoriev I.V."/>
            <person name="Nagy L.G."/>
            <person name="Hibbett D."/>
            <person name="Henrissat B."/>
            <person name="Matheny P.B."/>
            <person name="Labbe J."/>
            <person name="Martin F.M."/>
        </authorList>
    </citation>
    <scope>NUCLEOTIDE SEQUENCE</scope>
    <source>
        <strain evidence="1">HHB10654</strain>
    </source>
</reference>
<keyword evidence="2" id="KW-1185">Reference proteome</keyword>
<evidence type="ECO:0000313" key="2">
    <source>
        <dbReference type="Proteomes" id="UP000814140"/>
    </source>
</evidence>
<reference evidence="1" key="1">
    <citation type="submission" date="2021-03" db="EMBL/GenBank/DDBJ databases">
        <authorList>
            <consortium name="DOE Joint Genome Institute"/>
            <person name="Ahrendt S."/>
            <person name="Looney B.P."/>
            <person name="Miyauchi S."/>
            <person name="Morin E."/>
            <person name="Drula E."/>
            <person name="Courty P.E."/>
            <person name="Chicoki N."/>
            <person name="Fauchery L."/>
            <person name="Kohler A."/>
            <person name="Kuo A."/>
            <person name="Labutti K."/>
            <person name="Pangilinan J."/>
            <person name="Lipzen A."/>
            <person name="Riley R."/>
            <person name="Andreopoulos W."/>
            <person name="He G."/>
            <person name="Johnson J."/>
            <person name="Barry K.W."/>
            <person name="Grigoriev I.V."/>
            <person name="Nagy L."/>
            <person name="Hibbett D."/>
            <person name="Henrissat B."/>
            <person name="Matheny P.B."/>
            <person name="Labbe J."/>
            <person name="Martin F."/>
        </authorList>
    </citation>
    <scope>NUCLEOTIDE SEQUENCE</scope>
    <source>
        <strain evidence="1">HHB10654</strain>
    </source>
</reference>
<name>A0ACB8TEC9_9AGAM</name>
<comment type="caution">
    <text evidence="1">The sequence shown here is derived from an EMBL/GenBank/DDBJ whole genome shotgun (WGS) entry which is preliminary data.</text>
</comment>
<gene>
    <name evidence="1" type="ORF">BV25DRAFT_1241713</name>
</gene>
<dbReference type="EMBL" id="MU277191">
    <property type="protein sequence ID" value="KAI0066777.1"/>
    <property type="molecule type" value="Genomic_DNA"/>
</dbReference>
<proteinExistence type="predicted"/>